<organism evidence="1 2">
    <name type="scientific">Roseobacter phage RD-1410W1-01</name>
    <dbReference type="NCBI Taxonomy" id="1815984"/>
    <lineage>
        <taxon>Viruses</taxon>
        <taxon>Duplodnaviria</taxon>
        <taxon>Heunggongvirae</taxon>
        <taxon>Uroviricota</taxon>
        <taxon>Caudoviricetes</taxon>
        <taxon>Schitoviridae</taxon>
        <taxon>Rhodovirinae</taxon>
        <taxon>Aoqinvirus</taxon>
        <taxon>Aoqinvirus RD1410W101</taxon>
    </lineage>
</organism>
<keyword evidence="2" id="KW-1185">Reference proteome</keyword>
<protein>
    <submittedName>
        <fullName evidence="1">Uncharacterized protein</fullName>
    </submittedName>
</protein>
<name>A0A191VYG6_9CAUD</name>
<sequence length="68" mass="7774">MSVLITLGDGNVFGIDDDDDMFIGRDSEPSSRIFLGKASVQNFNRLKANMERLQIHMHHDPSERTYHP</sequence>
<evidence type="ECO:0000313" key="1">
    <source>
        <dbReference type="EMBL" id="ANJ20753.1"/>
    </source>
</evidence>
<proteinExistence type="predicted"/>
<evidence type="ECO:0000313" key="2">
    <source>
        <dbReference type="Proteomes" id="UP000259976"/>
    </source>
</evidence>
<gene>
    <name evidence="1" type="ORF">RDp01_gp19</name>
</gene>
<accession>A0A191VYG6</accession>
<dbReference type="EMBL" id="KU885989">
    <property type="protein sequence ID" value="ANJ20753.1"/>
    <property type="molecule type" value="Genomic_DNA"/>
</dbReference>
<reference evidence="1 2" key="1">
    <citation type="journal article" date="2016" name="Curr. Microbiol.">
        <title>Characterization and Complete Genome Sequences of Three N4-Like Roseobacter Phages Isolated from the South China Sea.</title>
        <authorList>
            <person name="Li B."/>
            <person name="Zhang S."/>
            <person name="Long L."/>
            <person name="Huang S."/>
        </authorList>
    </citation>
    <scope>NUCLEOTIDE SEQUENCE [LARGE SCALE GENOMIC DNA]</scope>
</reference>
<dbReference type="Proteomes" id="UP000259976">
    <property type="component" value="Segment"/>
</dbReference>